<dbReference type="CDD" id="cd09272">
    <property type="entry name" value="RNase_HI_RT_Ty1"/>
    <property type="match status" value="1"/>
</dbReference>
<dbReference type="PANTHER" id="PTHR11439:SF496">
    <property type="entry name" value="RNA-DIRECTED DNA POLYMERASE"/>
    <property type="match status" value="1"/>
</dbReference>
<proteinExistence type="predicted"/>
<accession>A0AAW2W8F2</accession>
<organism evidence="1">
    <name type="scientific">Sesamum radiatum</name>
    <name type="common">Black benniseed</name>
    <dbReference type="NCBI Taxonomy" id="300843"/>
    <lineage>
        <taxon>Eukaryota</taxon>
        <taxon>Viridiplantae</taxon>
        <taxon>Streptophyta</taxon>
        <taxon>Embryophyta</taxon>
        <taxon>Tracheophyta</taxon>
        <taxon>Spermatophyta</taxon>
        <taxon>Magnoliopsida</taxon>
        <taxon>eudicotyledons</taxon>
        <taxon>Gunneridae</taxon>
        <taxon>Pentapetalae</taxon>
        <taxon>asterids</taxon>
        <taxon>lamiids</taxon>
        <taxon>Lamiales</taxon>
        <taxon>Pedaliaceae</taxon>
        <taxon>Sesamum</taxon>
    </lineage>
</organism>
<dbReference type="EMBL" id="JACGWJ010000002">
    <property type="protein sequence ID" value="KAL0437718.1"/>
    <property type="molecule type" value="Genomic_DNA"/>
</dbReference>
<sequence length="161" mass="18074">MFLIYDGGELILEGYSNASFQLDDDDAKSQSGFVFKLNGGVVAWKSSKQDTTADSTTKEAVWMKNYIQELGVVPSIVEPVVIFCDNNGAIAQAKEPRSHHRSKHILRRYHLLREMVGRGDCRMDRVSSSENTADPLTKSMSQVAHTQHLDKMGLRIMGDWL</sequence>
<dbReference type="AlphaFoldDB" id="A0AAW2W8F2"/>
<protein>
    <submittedName>
        <fullName evidence="1">Secreted RxLR effector protein</fullName>
    </submittedName>
</protein>
<dbReference type="PANTHER" id="PTHR11439">
    <property type="entry name" value="GAG-POL-RELATED RETROTRANSPOSON"/>
    <property type="match status" value="1"/>
</dbReference>
<gene>
    <name evidence="1" type="ORF">Sradi_0479700</name>
</gene>
<name>A0AAW2W8F2_SESRA</name>
<reference evidence="1" key="2">
    <citation type="journal article" date="2024" name="Plant">
        <title>Genomic evolution and insights into agronomic trait innovations of Sesamum species.</title>
        <authorList>
            <person name="Miao H."/>
            <person name="Wang L."/>
            <person name="Qu L."/>
            <person name="Liu H."/>
            <person name="Sun Y."/>
            <person name="Le M."/>
            <person name="Wang Q."/>
            <person name="Wei S."/>
            <person name="Zheng Y."/>
            <person name="Lin W."/>
            <person name="Duan Y."/>
            <person name="Cao H."/>
            <person name="Xiong S."/>
            <person name="Wang X."/>
            <person name="Wei L."/>
            <person name="Li C."/>
            <person name="Ma Q."/>
            <person name="Ju M."/>
            <person name="Zhao R."/>
            <person name="Li G."/>
            <person name="Mu C."/>
            <person name="Tian Q."/>
            <person name="Mei H."/>
            <person name="Zhang T."/>
            <person name="Gao T."/>
            <person name="Zhang H."/>
        </authorList>
    </citation>
    <scope>NUCLEOTIDE SEQUENCE</scope>
    <source>
        <strain evidence="1">G02</strain>
    </source>
</reference>
<reference evidence="1" key="1">
    <citation type="submission" date="2020-06" db="EMBL/GenBank/DDBJ databases">
        <authorList>
            <person name="Li T."/>
            <person name="Hu X."/>
            <person name="Zhang T."/>
            <person name="Song X."/>
            <person name="Zhang H."/>
            <person name="Dai N."/>
            <person name="Sheng W."/>
            <person name="Hou X."/>
            <person name="Wei L."/>
        </authorList>
    </citation>
    <scope>NUCLEOTIDE SEQUENCE</scope>
    <source>
        <strain evidence="1">G02</strain>
        <tissue evidence="1">Leaf</tissue>
    </source>
</reference>
<comment type="caution">
    <text evidence="1">The sequence shown here is derived from an EMBL/GenBank/DDBJ whole genome shotgun (WGS) entry which is preliminary data.</text>
</comment>
<evidence type="ECO:0000313" key="1">
    <source>
        <dbReference type="EMBL" id="KAL0437718.1"/>
    </source>
</evidence>